<feature type="compositionally biased region" description="Basic and acidic residues" evidence="1">
    <location>
        <begin position="190"/>
        <end position="204"/>
    </location>
</feature>
<evidence type="ECO:0000313" key="3">
    <source>
        <dbReference type="Proteomes" id="UP000030854"/>
    </source>
</evidence>
<gene>
    <name evidence="2" type="ORF">EV44_g3291</name>
</gene>
<proteinExistence type="predicted"/>
<name>A0A0B1P7S3_UNCNE</name>
<protein>
    <submittedName>
        <fullName evidence="2">Uncharacterized protein</fullName>
    </submittedName>
</protein>
<dbReference type="EMBL" id="JNVN01001464">
    <property type="protein sequence ID" value="KHJ33390.1"/>
    <property type="molecule type" value="Genomic_DNA"/>
</dbReference>
<feature type="compositionally biased region" description="Basic and acidic residues" evidence="1">
    <location>
        <begin position="221"/>
        <end position="231"/>
    </location>
</feature>
<accession>A0A0B1P7S3</accession>
<reference evidence="2 3" key="1">
    <citation type="journal article" date="2014" name="BMC Genomics">
        <title>Adaptive genomic structural variation in the grape powdery mildew pathogen, Erysiphe necator.</title>
        <authorList>
            <person name="Jones L."/>
            <person name="Riaz S."/>
            <person name="Morales-Cruz A."/>
            <person name="Amrine K.C."/>
            <person name="McGuire B."/>
            <person name="Gubler W.D."/>
            <person name="Walker M.A."/>
            <person name="Cantu D."/>
        </authorList>
    </citation>
    <scope>NUCLEOTIDE SEQUENCE [LARGE SCALE GENOMIC DNA]</scope>
    <source>
        <strain evidence="3">c</strain>
    </source>
</reference>
<dbReference type="AlphaFoldDB" id="A0A0B1P7S3"/>
<sequence>MVKGGSIDLILRNFTFRPQGTANVMLDRKPRGRPRTDAPYRNQLLLPQRALKEFSEITNPAILPPSNIESSQNLLPQSLSLPESKPILNSLFPQPNSDLALLNDTPVVSSPIPGLPSSDSGHNLPLSTSINKIPAITSPTADSTILTHSMTPENSKLTSRSSKEKKSIPSTSTTNSIIMKQVSETPANPEKMEIKEKSPEKLKFVDSNTPAQSIDLISEDISPKKERETKELVPSLNLERSKAEEL</sequence>
<dbReference type="Proteomes" id="UP000030854">
    <property type="component" value="Unassembled WGS sequence"/>
</dbReference>
<evidence type="ECO:0000256" key="1">
    <source>
        <dbReference type="SAM" id="MobiDB-lite"/>
    </source>
</evidence>
<evidence type="ECO:0000313" key="2">
    <source>
        <dbReference type="EMBL" id="KHJ33390.1"/>
    </source>
</evidence>
<feature type="compositionally biased region" description="Low complexity" evidence="1">
    <location>
        <begin position="168"/>
        <end position="178"/>
    </location>
</feature>
<dbReference type="HOGENOM" id="CLU_1129790_0_0_1"/>
<organism evidence="2 3">
    <name type="scientific">Uncinula necator</name>
    <name type="common">Grape powdery mildew</name>
    <dbReference type="NCBI Taxonomy" id="52586"/>
    <lineage>
        <taxon>Eukaryota</taxon>
        <taxon>Fungi</taxon>
        <taxon>Dikarya</taxon>
        <taxon>Ascomycota</taxon>
        <taxon>Pezizomycotina</taxon>
        <taxon>Leotiomycetes</taxon>
        <taxon>Erysiphales</taxon>
        <taxon>Erysiphaceae</taxon>
        <taxon>Erysiphe</taxon>
    </lineage>
</organism>
<feature type="region of interest" description="Disordered" evidence="1">
    <location>
        <begin position="141"/>
        <end position="246"/>
    </location>
</feature>
<feature type="compositionally biased region" description="Polar residues" evidence="1">
    <location>
        <begin position="141"/>
        <end position="160"/>
    </location>
</feature>
<comment type="caution">
    <text evidence="2">The sequence shown here is derived from an EMBL/GenBank/DDBJ whole genome shotgun (WGS) entry which is preliminary data.</text>
</comment>
<dbReference type="STRING" id="52586.A0A0B1P7S3"/>
<keyword evidence="3" id="KW-1185">Reference proteome</keyword>